<dbReference type="InterPro" id="IPR003018">
    <property type="entry name" value="GAF"/>
</dbReference>
<dbReference type="STRING" id="246404.A0A507FSP4"/>
<sequence>MSPSLPTTELSATSKPEFYAAVKAQIAAVLDPTLTQTANLANVSSVLFYALTDAPVSRKINWCGFYLTEKTAETSAKRRMVLGPFQGRVACTVIPFGRGVCGTAAATAETVVVADVHSFKGHIACDSASESEIVVPILTKDAGGSVVVEGVLDIDCLEQNGFDAEDKEGLEAIVAVIADIFKA</sequence>
<accession>A0A507FSP4</accession>
<comment type="similarity">
    <text evidence="1">Belongs to the free Met sulfoxide reductase family.</text>
</comment>
<organism evidence="3 4">
    <name type="scientific">Chytriomyces confervae</name>
    <dbReference type="NCBI Taxonomy" id="246404"/>
    <lineage>
        <taxon>Eukaryota</taxon>
        <taxon>Fungi</taxon>
        <taxon>Fungi incertae sedis</taxon>
        <taxon>Chytridiomycota</taxon>
        <taxon>Chytridiomycota incertae sedis</taxon>
        <taxon>Chytridiomycetes</taxon>
        <taxon>Chytridiales</taxon>
        <taxon>Chytriomycetaceae</taxon>
        <taxon>Chytriomyces</taxon>
    </lineage>
</organism>
<evidence type="ECO:0000313" key="4">
    <source>
        <dbReference type="Proteomes" id="UP000320333"/>
    </source>
</evidence>
<keyword evidence="4" id="KW-1185">Reference proteome</keyword>
<dbReference type="PANTHER" id="PTHR21021">
    <property type="entry name" value="GAF/PUTATIVE CYTOSKELETAL PROTEIN"/>
    <property type="match status" value="1"/>
</dbReference>
<dbReference type="GO" id="GO:0005829">
    <property type="term" value="C:cytosol"/>
    <property type="evidence" value="ECO:0007669"/>
    <property type="project" value="TreeGrafter"/>
</dbReference>
<gene>
    <name evidence="3" type="ORF">CcCBS67573_g00133</name>
</gene>
<feature type="domain" description="GAF" evidence="2">
    <location>
        <begin position="28"/>
        <end position="178"/>
    </location>
</feature>
<dbReference type="InterPro" id="IPR029016">
    <property type="entry name" value="GAF-like_dom_sf"/>
</dbReference>
<comment type="caution">
    <text evidence="3">The sequence shown here is derived from an EMBL/GenBank/DDBJ whole genome shotgun (WGS) entry which is preliminary data.</text>
</comment>
<dbReference type="OrthoDB" id="15735at2759"/>
<name>A0A507FSP4_9FUNG</name>
<dbReference type="PANTHER" id="PTHR21021:SF15">
    <property type="entry name" value="FREE METHIONINE-R-SULFOXIDE REDUCTASE"/>
    <property type="match status" value="1"/>
</dbReference>
<dbReference type="GO" id="GO:0033745">
    <property type="term" value="F:L-methionine-(R)-S-oxide reductase activity"/>
    <property type="evidence" value="ECO:0007669"/>
    <property type="project" value="TreeGrafter"/>
</dbReference>
<proteinExistence type="inferred from homology"/>
<dbReference type="Gene3D" id="3.30.450.40">
    <property type="match status" value="1"/>
</dbReference>
<dbReference type="Pfam" id="PF01590">
    <property type="entry name" value="GAF"/>
    <property type="match status" value="1"/>
</dbReference>
<evidence type="ECO:0000313" key="3">
    <source>
        <dbReference type="EMBL" id="TPX78560.1"/>
    </source>
</evidence>
<dbReference type="EMBL" id="QEAP01000002">
    <property type="protein sequence ID" value="TPX78560.1"/>
    <property type="molecule type" value="Genomic_DNA"/>
</dbReference>
<reference evidence="3 4" key="1">
    <citation type="journal article" date="2019" name="Sci. Rep.">
        <title>Comparative genomics of chytrid fungi reveal insights into the obligate biotrophic and pathogenic lifestyle of Synchytrium endobioticum.</title>
        <authorList>
            <person name="van de Vossenberg B.T.L.H."/>
            <person name="Warris S."/>
            <person name="Nguyen H.D.T."/>
            <person name="van Gent-Pelzer M.P.E."/>
            <person name="Joly D.L."/>
            <person name="van de Geest H.C."/>
            <person name="Bonants P.J.M."/>
            <person name="Smith D.S."/>
            <person name="Levesque C.A."/>
            <person name="van der Lee T.A.J."/>
        </authorList>
    </citation>
    <scope>NUCLEOTIDE SEQUENCE [LARGE SCALE GENOMIC DNA]</scope>
    <source>
        <strain evidence="3 4">CBS 675.73</strain>
    </source>
</reference>
<dbReference type="InterPro" id="IPR051330">
    <property type="entry name" value="Phosphatase_reg/MetRdx"/>
</dbReference>
<protein>
    <recommendedName>
        <fullName evidence="2">GAF domain-containing protein</fullName>
    </recommendedName>
</protein>
<evidence type="ECO:0000256" key="1">
    <source>
        <dbReference type="ARBA" id="ARBA00038454"/>
    </source>
</evidence>
<evidence type="ECO:0000259" key="2">
    <source>
        <dbReference type="Pfam" id="PF01590"/>
    </source>
</evidence>
<dbReference type="FunFam" id="3.30.450.40:FF:000008">
    <property type="entry name" value="GAF domain-containing proteins"/>
    <property type="match status" value="1"/>
</dbReference>
<dbReference type="Proteomes" id="UP000320333">
    <property type="component" value="Unassembled WGS sequence"/>
</dbReference>
<dbReference type="AlphaFoldDB" id="A0A507FSP4"/>
<dbReference type="SUPFAM" id="SSF55781">
    <property type="entry name" value="GAF domain-like"/>
    <property type="match status" value="1"/>
</dbReference>
<dbReference type="InterPro" id="IPR000614">
    <property type="entry name" value="FRMsr_CS"/>
</dbReference>
<dbReference type="PROSITE" id="PS01320">
    <property type="entry name" value="UPF0067"/>
    <property type="match status" value="1"/>
</dbReference>